<dbReference type="InterPro" id="IPR012337">
    <property type="entry name" value="RNaseH-like_sf"/>
</dbReference>
<dbReference type="GO" id="GO:0008408">
    <property type="term" value="F:3'-5' exonuclease activity"/>
    <property type="evidence" value="ECO:0007669"/>
    <property type="project" value="InterPro"/>
</dbReference>
<feature type="domain" description="3'-5' exonuclease" evidence="2">
    <location>
        <begin position="403"/>
        <end position="590"/>
    </location>
</feature>
<keyword evidence="3" id="KW-0269">Exonuclease</keyword>
<accession>A0A438DUI2</accession>
<evidence type="ECO:0000313" key="4">
    <source>
        <dbReference type="Proteomes" id="UP000288805"/>
    </source>
</evidence>
<dbReference type="InterPro" id="IPR036397">
    <property type="entry name" value="RNaseH_sf"/>
</dbReference>
<evidence type="ECO:0000259" key="2">
    <source>
        <dbReference type="Pfam" id="PF01612"/>
    </source>
</evidence>
<sequence length="648" mass="73182">MGLEERVTELHNNKDKTHQAWTICMHSYSDLSCVSPVVFLYLLKECYAYGTCTATAKFHALQQRVQQVLHNTPQPGPAIFIAHCLYVLPLFGSYSEGFSHLVISGLRRFLKSGSSQEDLLEARNVAAQLFLDIVAGFVNHDERIVIKVLEVFDVKLTNIEKVIGNSAMKNDSVLDAAKKFVEGYIHQLMDSRSYMTAVALIQQFSIQTAGQPFLLEMLQTRQFKAAEKYATHKGMDMLCLLVQEYVNMNMLKDAYDVIKKNNLRQEFPDIYHKCKESSLKKLAEKGCWDIAEVKTNSDRQLIEYLVYLAMEAGYTEKVDELCDRYSLEGFVKAKGTIIVHFSCGVDLISIYNQMIGTVLEYVGQHSVEFQSSLSKYDPPDKAEISPLSCRYLNINELVVEGIIWVDEVNGLHNASCYIEGCKVLGIDCEWKPNYEKGSKPNKVSILQVASEKRAFIFDLIKLATDVPDVLDNCLISILHSSRILKLGYNFQCDVNQLTQSYGELKCFKHFEMLLDIQNMFKEPRGGLSGLAKKVLGAGLNKTRRNSNWEQRPLSQHQVCYLCLSIPLSDILSPLEYAALDAAVLVHIFSKGSPATTFPEGQAKNEWKSYIVAHMDNTTKPKKVYKGKKKKKKATAPEADDLSKSQLKI</sequence>
<dbReference type="InterPro" id="IPR052408">
    <property type="entry name" value="Exonuclease_MUT-7-like"/>
</dbReference>
<dbReference type="Pfam" id="PF01612">
    <property type="entry name" value="DNA_pol_A_exo1"/>
    <property type="match status" value="1"/>
</dbReference>
<dbReference type="EMBL" id="QGNW01001493">
    <property type="protein sequence ID" value="RVW39157.1"/>
    <property type="molecule type" value="Genomic_DNA"/>
</dbReference>
<dbReference type="PANTHER" id="PTHR47765:SF2">
    <property type="entry name" value="EXONUCLEASE MUT-7 HOMOLOG"/>
    <property type="match status" value="1"/>
</dbReference>
<dbReference type="PANTHER" id="PTHR47765">
    <property type="entry name" value="3'-5' EXONUCLEASE DOMAIN-CONTAINING PROTEIN"/>
    <property type="match status" value="1"/>
</dbReference>
<proteinExistence type="predicted"/>
<feature type="compositionally biased region" description="Basic residues" evidence="1">
    <location>
        <begin position="620"/>
        <end position="633"/>
    </location>
</feature>
<name>A0A438DUI2_VITVI</name>
<evidence type="ECO:0000256" key="1">
    <source>
        <dbReference type="SAM" id="MobiDB-lite"/>
    </source>
</evidence>
<dbReference type="Gene3D" id="3.30.420.10">
    <property type="entry name" value="Ribonuclease H-like superfamily/Ribonuclease H"/>
    <property type="match status" value="1"/>
</dbReference>
<evidence type="ECO:0000313" key="3">
    <source>
        <dbReference type="EMBL" id="RVW39157.1"/>
    </source>
</evidence>
<dbReference type="GO" id="GO:0003676">
    <property type="term" value="F:nucleic acid binding"/>
    <property type="evidence" value="ECO:0007669"/>
    <property type="project" value="InterPro"/>
</dbReference>
<feature type="region of interest" description="Disordered" evidence="1">
    <location>
        <begin position="620"/>
        <end position="648"/>
    </location>
</feature>
<dbReference type="GO" id="GO:0006139">
    <property type="term" value="P:nucleobase-containing compound metabolic process"/>
    <property type="evidence" value="ECO:0007669"/>
    <property type="project" value="InterPro"/>
</dbReference>
<reference evidence="3 4" key="1">
    <citation type="journal article" date="2018" name="PLoS Genet.">
        <title>Population sequencing reveals clonal diversity and ancestral inbreeding in the grapevine cultivar Chardonnay.</title>
        <authorList>
            <person name="Roach M.J."/>
            <person name="Johnson D.L."/>
            <person name="Bohlmann J."/>
            <person name="van Vuuren H.J."/>
            <person name="Jones S.J."/>
            <person name="Pretorius I.S."/>
            <person name="Schmidt S.A."/>
            <person name="Borneman A.R."/>
        </authorList>
    </citation>
    <scope>NUCLEOTIDE SEQUENCE [LARGE SCALE GENOMIC DNA]</scope>
    <source>
        <strain evidence="4">cv. Chardonnay</strain>
        <tissue evidence="3">Leaf</tissue>
    </source>
</reference>
<protein>
    <submittedName>
        <fullName evidence="3">Exonuclease mut-7-like</fullName>
    </submittedName>
</protein>
<dbReference type="InterPro" id="IPR002562">
    <property type="entry name" value="3'-5'_exonuclease_dom"/>
</dbReference>
<keyword evidence="3" id="KW-0540">Nuclease</keyword>
<comment type="caution">
    <text evidence="3">The sequence shown here is derived from an EMBL/GenBank/DDBJ whole genome shotgun (WGS) entry which is preliminary data.</text>
</comment>
<dbReference type="Proteomes" id="UP000288805">
    <property type="component" value="Unassembled WGS sequence"/>
</dbReference>
<keyword evidence="3" id="KW-0378">Hydrolase</keyword>
<gene>
    <name evidence="3" type="primary">EXD3</name>
    <name evidence="3" type="ORF">CK203_078192</name>
</gene>
<dbReference type="AlphaFoldDB" id="A0A438DUI2"/>
<organism evidence="3 4">
    <name type="scientific">Vitis vinifera</name>
    <name type="common">Grape</name>
    <dbReference type="NCBI Taxonomy" id="29760"/>
    <lineage>
        <taxon>Eukaryota</taxon>
        <taxon>Viridiplantae</taxon>
        <taxon>Streptophyta</taxon>
        <taxon>Embryophyta</taxon>
        <taxon>Tracheophyta</taxon>
        <taxon>Spermatophyta</taxon>
        <taxon>Magnoliopsida</taxon>
        <taxon>eudicotyledons</taxon>
        <taxon>Gunneridae</taxon>
        <taxon>Pentapetalae</taxon>
        <taxon>rosids</taxon>
        <taxon>Vitales</taxon>
        <taxon>Vitaceae</taxon>
        <taxon>Viteae</taxon>
        <taxon>Vitis</taxon>
    </lineage>
</organism>
<dbReference type="SUPFAM" id="SSF53098">
    <property type="entry name" value="Ribonuclease H-like"/>
    <property type="match status" value="1"/>
</dbReference>